<feature type="domain" description="Pinin/SDK/MemA protein" evidence="2">
    <location>
        <begin position="79"/>
        <end position="192"/>
    </location>
</feature>
<feature type="compositionally biased region" description="Polar residues" evidence="1">
    <location>
        <begin position="249"/>
        <end position="262"/>
    </location>
</feature>
<feature type="compositionally biased region" description="Basic and acidic residues" evidence="1">
    <location>
        <begin position="98"/>
        <end position="137"/>
    </location>
</feature>
<sequence>MATELRSEQSPPANDLKRRHSEASEQESKRLRASPGKTSPDPEAARATDAPSEERSRRESTDKANEGKDGRRKSGAVNEKDRSRRLFGGLLGSLSQKGDSRTAKKRQEIESRKKAELQRQDDERVEDKQRRLEELAAKRRRVREKMDGETMRNRHRNMLHSAHFLHTSAQPRLLYKPWELRPDEEDRIDDQISRAKSQIDHELSEVTDEASNRPDHVIEESREQAHLSPPNREAPVTGASPEPPHATQEKQTSPSTLATTADGSAEASIPKNESATADGASTSTGETQREEPSETAEKSARAQDDQDDHVVEGEEDTVIY</sequence>
<feature type="compositionally biased region" description="Low complexity" evidence="1">
    <location>
        <begin position="86"/>
        <end position="95"/>
    </location>
</feature>
<dbReference type="RefSeq" id="XP_069231919.1">
    <property type="nucleotide sequence ID" value="XM_069371333.1"/>
</dbReference>
<evidence type="ECO:0000259" key="2">
    <source>
        <dbReference type="Pfam" id="PF04696"/>
    </source>
</evidence>
<name>A0AB34L084_9PEZI</name>
<feature type="compositionally biased region" description="Polar residues" evidence="1">
    <location>
        <begin position="271"/>
        <end position="286"/>
    </location>
</feature>
<dbReference type="InterPro" id="IPR006786">
    <property type="entry name" value="Pinin_SDK_MemA"/>
</dbReference>
<dbReference type="Proteomes" id="UP000803884">
    <property type="component" value="Unassembled WGS sequence"/>
</dbReference>
<reference evidence="3 4" key="1">
    <citation type="journal article" date="2020" name="Microbiol. Resour. Announc.">
        <title>Draft Genome Sequence of a Cladosporium Species Isolated from the Mesophotic Ascidian Didemnum maculosum.</title>
        <authorList>
            <person name="Gioti A."/>
            <person name="Siaperas R."/>
            <person name="Nikolaivits E."/>
            <person name="Le Goff G."/>
            <person name="Ouazzani J."/>
            <person name="Kotoulas G."/>
            <person name="Topakas E."/>
        </authorList>
    </citation>
    <scope>NUCLEOTIDE SEQUENCE [LARGE SCALE GENOMIC DNA]</scope>
    <source>
        <strain evidence="3 4">TM138-S3</strain>
    </source>
</reference>
<dbReference type="EMBL" id="JAAQHG020000006">
    <property type="protein sequence ID" value="KAL1588814.1"/>
    <property type="molecule type" value="Genomic_DNA"/>
</dbReference>
<organism evidence="3 4">
    <name type="scientific">Cladosporium halotolerans</name>
    <dbReference type="NCBI Taxonomy" id="1052096"/>
    <lineage>
        <taxon>Eukaryota</taxon>
        <taxon>Fungi</taxon>
        <taxon>Dikarya</taxon>
        <taxon>Ascomycota</taxon>
        <taxon>Pezizomycotina</taxon>
        <taxon>Dothideomycetes</taxon>
        <taxon>Dothideomycetidae</taxon>
        <taxon>Cladosporiales</taxon>
        <taxon>Cladosporiaceae</taxon>
        <taxon>Cladosporium</taxon>
    </lineage>
</organism>
<comment type="caution">
    <text evidence="3">The sequence shown here is derived from an EMBL/GenBank/DDBJ whole genome shotgun (WGS) entry which is preliminary data.</text>
</comment>
<accession>A0AB34L084</accession>
<feature type="compositionally biased region" description="Basic and acidic residues" evidence="1">
    <location>
        <begin position="189"/>
        <end position="225"/>
    </location>
</feature>
<evidence type="ECO:0000256" key="1">
    <source>
        <dbReference type="SAM" id="MobiDB-lite"/>
    </source>
</evidence>
<feature type="compositionally biased region" description="Basic and acidic residues" evidence="1">
    <location>
        <begin position="21"/>
        <end position="30"/>
    </location>
</feature>
<evidence type="ECO:0000313" key="4">
    <source>
        <dbReference type="Proteomes" id="UP000803884"/>
    </source>
</evidence>
<evidence type="ECO:0000313" key="3">
    <source>
        <dbReference type="EMBL" id="KAL1588814.1"/>
    </source>
</evidence>
<feature type="region of interest" description="Disordered" evidence="1">
    <location>
        <begin position="189"/>
        <end position="320"/>
    </location>
</feature>
<gene>
    <name evidence="3" type="ORF">WHR41_02727</name>
</gene>
<dbReference type="AlphaFoldDB" id="A0AB34L084"/>
<protein>
    <recommendedName>
        <fullName evidence="2">Pinin/SDK/MemA protein domain-containing protein</fullName>
    </recommendedName>
</protein>
<keyword evidence="4" id="KW-1185">Reference proteome</keyword>
<dbReference type="GeneID" id="96004171"/>
<proteinExistence type="predicted"/>
<feature type="compositionally biased region" description="Basic and acidic residues" evidence="1">
    <location>
        <begin position="287"/>
        <end position="312"/>
    </location>
</feature>
<feature type="region of interest" description="Disordered" evidence="1">
    <location>
        <begin position="1"/>
        <end position="155"/>
    </location>
</feature>
<feature type="compositionally biased region" description="Basic and acidic residues" evidence="1">
    <location>
        <begin position="52"/>
        <end position="69"/>
    </location>
</feature>
<dbReference type="Pfam" id="PF04696">
    <property type="entry name" value="Pinin_SDK_memA"/>
    <property type="match status" value="1"/>
</dbReference>